<dbReference type="VEuPathDB" id="FungiDB:ASPCADRAFT_400772"/>
<dbReference type="AlphaFoldDB" id="A0A1R3R7V2"/>
<sequence length="244" mass="28611">MDIHDKYVFGRDKVESKRIWLEDVSQLLETPHIQRYYHGFDISSEQFPNNPETIHLSVHDLTAPFPCEHWNRYDLVHVRLVVAGLEESEYRVAITNLYKILKPGGYLQWEELDEETYISKDNPVIWELRRCFDYGLRAEGKCFQASAKIYEESQIVGFVDVERLVYDSHQYPDLRQDTDQRLTAIIRTLYARLLFRSAQVESEDAATEKAEALIEKHLRLCKMGQSPSLKLMRVVGRKPFEASL</sequence>
<organism evidence="1 2">
    <name type="scientific">Aspergillus carbonarius (strain ITEM 5010)</name>
    <dbReference type="NCBI Taxonomy" id="602072"/>
    <lineage>
        <taxon>Eukaryota</taxon>
        <taxon>Fungi</taxon>
        <taxon>Dikarya</taxon>
        <taxon>Ascomycota</taxon>
        <taxon>Pezizomycotina</taxon>
        <taxon>Eurotiomycetes</taxon>
        <taxon>Eurotiomycetidae</taxon>
        <taxon>Eurotiales</taxon>
        <taxon>Aspergillaceae</taxon>
        <taxon>Aspergillus</taxon>
        <taxon>Aspergillus subgen. Circumdati</taxon>
    </lineage>
</organism>
<dbReference type="OrthoDB" id="417697at2759"/>
<dbReference type="OMA" id="KCFQASA"/>
<gene>
    <name evidence="1" type="ORF">ASPCADRAFT_400772</name>
</gene>
<dbReference type="Gene3D" id="3.40.50.150">
    <property type="entry name" value="Vaccinia Virus protein VP39"/>
    <property type="match status" value="1"/>
</dbReference>
<dbReference type="Proteomes" id="UP000188318">
    <property type="component" value="Unassembled WGS sequence"/>
</dbReference>
<dbReference type="InterPro" id="IPR029063">
    <property type="entry name" value="SAM-dependent_MTases_sf"/>
</dbReference>
<dbReference type="EMBL" id="KV907517">
    <property type="protein sequence ID" value="OOF90556.1"/>
    <property type="molecule type" value="Genomic_DNA"/>
</dbReference>
<dbReference type="SUPFAM" id="SSF53335">
    <property type="entry name" value="S-adenosyl-L-methionine-dependent methyltransferases"/>
    <property type="match status" value="1"/>
</dbReference>
<evidence type="ECO:0000313" key="1">
    <source>
        <dbReference type="EMBL" id="OOF90556.1"/>
    </source>
</evidence>
<dbReference type="STRING" id="602072.A0A1R3R7V2"/>
<keyword evidence="2" id="KW-1185">Reference proteome</keyword>
<evidence type="ECO:0000313" key="2">
    <source>
        <dbReference type="Proteomes" id="UP000188318"/>
    </source>
</evidence>
<evidence type="ECO:0008006" key="3">
    <source>
        <dbReference type="Google" id="ProtNLM"/>
    </source>
</evidence>
<proteinExistence type="predicted"/>
<name>A0A1R3R7V2_ASPC5</name>
<accession>A0A1R3R7V2</accession>
<protein>
    <recommendedName>
        <fullName evidence="3">Methyltransferase type 11 domain-containing protein</fullName>
    </recommendedName>
</protein>
<reference evidence="2" key="1">
    <citation type="journal article" date="2017" name="Genome Biol.">
        <title>Comparative genomics reveals high biological diversity and specific adaptations in the industrially and medically important fungal genus Aspergillus.</title>
        <authorList>
            <person name="de Vries R.P."/>
            <person name="Riley R."/>
            <person name="Wiebenga A."/>
            <person name="Aguilar-Osorio G."/>
            <person name="Amillis S."/>
            <person name="Uchima C.A."/>
            <person name="Anderluh G."/>
            <person name="Asadollahi M."/>
            <person name="Askin M."/>
            <person name="Barry K."/>
            <person name="Battaglia E."/>
            <person name="Bayram O."/>
            <person name="Benocci T."/>
            <person name="Braus-Stromeyer S.A."/>
            <person name="Caldana C."/>
            <person name="Canovas D."/>
            <person name="Cerqueira G.C."/>
            <person name="Chen F."/>
            <person name="Chen W."/>
            <person name="Choi C."/>
            <person name="Clum A."/>
            <person name="Dos Santos R.A."/>
            <person name="Damasio A.R."/>
            <person name="Diallinas G."/>
            <person name="Emri T."/>
            <person name="Fekete E."/>
            <person name="Flipphi M."/>
            <person name="Freyberg S."/>
            <person name="Gallo A."/>
            <person name="Gournas C."/>
            <person name="Habgood R."/>
            <person name="Hainaut M."/>
            <person name="Harispe M.L."/>
            <person name="Henrissat B."/>
            <person name="Hilden K.S."/>
            <person name="Hope R."/>
            <person name="Hossain A."/>
            <person name="Karabika E."/>
            <person name="Karaffa L."/>
            <person name="Karanyi Z."/>
            <person name="Krasevec N."/>
            <person name="Kuo A."/>
            <person name="Kusch H."/>
            <person name="LaButti K."/>
            <person name="Lagendijk E.L."/>
            <person name="Lapidus A."/>
            <person name="Levasseur A."/>
            <person name="Lindquist E."/>
            <person name="Lipzen A."/>
            <person name="Logrieco A.F."/>
            <person name="MacCabe A."/>
            <person name="Maekelae M.R."/>
            <person name="Malavazi I."/>
            <person name="Melin P."/>
            <person name="Meyer V."/>
            <person name="Mielnichuk N."/>
            <person name="Miskei M."/>
            <person name="Molnar A.P."/>
            <person name="Mule G."/>
            <person name="Ngan C.Y."/>
            <person name="Orejas M."/>
            <person name="Orosz E."/>
            <person name="Ouedraogo J.P."/>
            <person name="Overkamp K.M."/>
            <person name="Park H.-S."/>
            <person name="Perrone G."/>
            <person name="Piumi F."/>
            <person name="Punt P.J."/>
            <person name="Ram A.F."/>
            <person name="Ramon A."/>
            <person name="Rauscher S."/>
            <person name="Record E."/>
            <person name="Riano-Pachon D.M."/>
            <person name="Robert V."/>
            <person name="Roehrig J."/>
            <person name="Ruller R."/>
            <person name="Salamov A."/>
            <person name="Salih N.S."/>
            <person name="Samson R.A."/>
            <person name="Sandor E."/>
            <person name="Sanguinetti M."/>
            <person name="Schuetze T."/>
            <person name="Sepcic K."/>
            <person name="Shelest E."/>
            <person name="Sherlock G."/>
            <person name="Sophianopoulou V."/>
            <person name="Squina F.M."/>
            <person name="Sun H."/>
            <person name="Susca A."/>
            <person name="Todd R.B."/>
            <person name="Tsang A."/>
            <person name="Unkles S.E."/>
            <person name="van de Wiele N."/>
            <person name="van Rossen-Uffink D."/>
            <person name="Oliveira J.V."/>
            <person name="Vesth T.C."/>
            <person name="Visser J."/>
            <person name="Yu J.-H."/>
            <person name="Zhou M."/>
            <person name="Andersen M.R."/>
            <person name="Archer D.B."/>
            <person name="Baker S.E."/>
            <person name="Benoit I."/>
            <person name="Brakhage A.A."/>
            <person name="Braus G.H."/>
            <person name="Fischer R."/>
            <person name="Frisvad J.C."/>
            <person name="Goldman G.H."/>
            <person name="Houbraken J."/>
            <person name="Oakley B."/>
            <person name="Pocsi I."/>
            <person name="Scazzocchio C."/>
            <person name="Seiboth B."/>
            <person name="vanKuyk P.A."/>
            <person name="Wortman J."/>
            <person name="Dyer P.S."/>
            <person name="Grigoriev I.V."/>
        </authorList>
    </citation>
    <scope>NUCLEOTIDE SEQUENCE [LARGE SCALE GENOMIC DNA]</scope>
    <source>
        <strain evidence="2">ITEM 5010</strain>
    </source>
</reference>